<keyword evidence="2" id="KW-0732">Signal</keyword>
<evidence type="ECO:0000259" key="3">
    <source>
        <dbReference type="PROSITE" id="PS51688"/>
    </source>
</evidence>
<dbReference type="AlphaFoldDB" id="A0A1G5EFH1"/>
<sequence>MKLLLILLAISFQSAFSQVGIGNTSPKAQLDISASSATAPTNSDGILIPRINAFPSINPTAAQDGMLVFLTNSVGTNLPGFYYWSQPALAWVGIDSNNKSWDVSGNASAVSGTNFIGTTNAQDVDFRTNNSIKMRLTQKGQIEILNTGKSVFLGQQAGANDNLANRQNVFVGYQSGLSSTSGANNAALGYQSLRSNTIGNFNAAFGGSALQANVTGAGNTASGQAALFSNTTGNDNTAVGHRALYASTASNGNTAVGMSALHDNTIGADNTATGQYALTDNVSGYSNTASGSYALEHNATGSNNTASGSNALSGNVSGSNNTALGANSLVVNATGETNSAVGFSAMLENTTGYGNSALGGSALYFNTEGNSNTAAGISSLRNNTTGDRNAAIGDSALSWNETGNNNTALGNRSNVSLPSGISGATAIGTQAVVNTSNKMRLGSAAVTVIEGQVAYAYPSDARFKNNIKQNVPGLDFILQLKPVTYQFDTKKFDAHLMQNLPSDLKGDTDYAASSAIVHTGFLAQDVEKAAQSIGYDFDGLHLPDASNPTDNYSVAYSQFVMPMVKAIQEQQAQIESVTQENKSLKAAAAKQAQMIESLEKRLSALERRP</sequence>
<dbReference type="STRING" id="490189.SAMN02927903_01041"/>
<feature type="coiled-coil region" evidence="1">
    <location>
        <begin position="567"/>
        <end position="608"/>
    </location>
</feature>
<dbReference type="Proteomes" id="UP000199354">
    <property type="component" value="Unassembled WGS sequence"/>
</dbReference>
<evidence type="ECO:0000256" key="1">
    <source>
        <dbReference type="SAM" id="Coils"/>
    </source>
</evidence>
<reference evidence="4 5" key="1">
    <citation type="submission" date="2016-10" db="EMBL/GenBank/DDBJ databases">
        <authorList>
            <person name="de Groot N.N."/>
        </authorList>
    </citation>
    <scope>NUCLEOTIDE SEQUENCE [LARGE SCALE GENOMIC DNA]</scope>
    <source>
        <strain evidence="4 5">CGMCC 1.7031</strain>
    </source>
</reference>
<proteinExistence type="predicted"/>
<feature type="signal peptide" evidence="2">
    <location>
        <begin position="1"/>
        <end position="17"/>
    </location>
</feature>
<organism evidence="4 5">
    <name type="scientific">Flavobacterium caeni</name>
    <dbReference type="NCBI Taxonomy" id="490189"/>
    <lineage>
        <taxon>Bacteria</taxon>
        <taxon>Pseudomonadati</taxon>
        <taxon>Bacteroidota</taxon>
        <taxon>Flavobacteriia</taxon>
        <taxon>Flavobacteriales</taxon>
        <taxon>Flavobacteriaceae</taxon>
        <taxon>Flavobacterium</taxon>
    </lineage>
</organism>
<dbReference type="Pfam" id="PF13884">
    <property type="entry name" value="Peptidase_S74"/>
    <property type="match status" value="1"/>
</dbReference>
<feature type="domain" description="Peptidase S74" evidence="3">
    <location>
        <begin position="459"/>
        <end position="581"/>
    </location>
</feature>
<dbReference type="InterPro" id="IPR030392">
    <property type="entry name" value="S74_ICA"/>
</dbReference>
<dbReference type="PROSITE" id="PS51688">
    <property type="entry name" value="ICA"/>
    <property type="match status" value="1"/>
</dbReference>
<dbReference type="RefSeq" id="WP_091141233.1">
    <property type="nucleotide sequence ID" value="NZ_FMVF01000004.1"/>
</dbReference>
<evidence type="ECO:0000313" key="5">
    <source>
        <dbReference type="Proteomes" id="UP000199354"/>
    </source>
</evidence>
<protein>
    <submittedName>
        <fullName evidence="4">Chaperone of endosialidase</fullName>
    </submittedName>
</protein>
<dbReference type="OrthoDB" id="1488700at2"/>
<keyword evidence="1" id="KW-0175">Coiled coil</keyword>
<dbReference type="Gene3D" id="2.150.10.10">
    <property type="entry name" value="Serralysin-like metalloprotease, C-terminal"/>
    <property type="match status" value="1"/>
</dbReference>
<dbReference type="InterPro" id="IPR011049">
    <property type="entry name" value="Serralysin-like_metalloprot_C"/>
</dbReference>
<accession>A0A1G5EFH1</accession>
<evidence type="ECO:0000256" key="2">
    <source>
        <dbReference type="SAM" id="SignalP"/>
    </source>
</evidence>
<evidence type="ECO:0000313" key="4">
    <source>
        <dbReference type="EMBL" id="SCY25706.1"/>
    </source>
</evidence>
<name>A0A1G5EFH1_9FLAO</name>
<feature type="chain" id="PRO_5011757848" evidence="2">
    <location>
        <begin position="18"/>
        <end position="609"/>
    </location>
</feature>
<dbReference type="EMBL" id="FMVF01000004">
    <property type="protein sequence ID" value="SCY25706.1"/>
    <property type="molecule type" value="Genomic_DNA"/>
</dbReference>
<gene>
    <name evidence="4" type="ORF">SAMN02927903_01041</name>
</gene>
<keyword evidence="5" id="KW-1185">Reference proteome</keyword>